<proteinExistence type="predicted"/>
<dbReference type="Gene3D" id="3.40.50.1110">
    <property type="entry name" value="SGNH hydrolase"/>
    <property type="match status" value="1"/>
</dbReference>
<name>A0ABR6N4S7_9SPHN</name>
<protein>
    <submittedName>
        <fullName evidence="1">Uncharacterized membrane protein YbjE (DUF340 family)</fullName>
    </submittedName>
</protein>
<evidence type="ECO:0000313" key="1">
    <source>
        <dbReference type="EMBL" id="MBB5725793.1"/>
    </source>
</evidence>
<accession>A0ABR6N4S7</accession>
<comment type="caution">
    <text evidence="1">The sequence shown here is derived from an EMBL/GenBank/DDBJ whole genome shotgun (WGS) entry which is preliminary data.</text>
</comment>
<dbReference type="EMBL" id="JACIJN010000005">
    <property type="protein sequence ID" value="MBB5725793.1"/>
    <property type="molecule type" value="Genomic_DNA"/>
</dbReference>
<dbReference type="SUPFAM" id="SSF52266">
    <property type="entry name" value="SGNH hydrolase"/>
    <property type="match status" value="1"/>
</dbReference>
<reference evidence="1 2" key="1">
    <citation type="submission" date="2020-08" db="EMBL/GenBank/DDBJ databases">
        <title>Genomic Encyclopedia of Type Strains, Phase IV (KMG-IV): sequencing the most valuable type-strain genomes for metagenomic binning, comparative biology and taxonomic classification.</title>
        <authorList>
            <person name="Goeker M."/>
        </authorList>
    </citation>
    <scope>NUCLEOTIDE SEQUENCE [LARGE SCALE GENOMIC DNA]</scope>
    <source>
        <strain evidence="1 2">DSM 101535</strain>
    </source>
</reference>
<dbReference type="InterPro" id="IPR036514">
    <property type="entry name" value="SGNH_hydro_sf"/>
</dbReference>
<keyword evidence="2" id="KW-1185">Reference proteome</keyword>
<gene>
    <name evidence="1" type="ORF">FHS97_001725</name>
</gene>
<organism evidence="1 2">
    <name type="scientific">Sphingomonas endophytica</name>
    <dbReference type="NCBI Taxonomy" id="869719"/>
    <lineage>
        <taxon>Bacteria</taxon>
        <taxon>Pseudomonadati</taxon>
        <taxon>Pseudomonadota</taxon>
        <taxon>Alphaproteobacteria</taxon>
        <taxon>Sphingomonadales</taxon>
        <taxon>Sphingomonadaceae</taxon>
        <taxon>Sphingomonas</taxon>
    </lineage>
</organism>
<dbReference type="Proteomes" id="UP000560131">
    <property type="component" value="Unassembled WGS sequence"/>
</dbReference>
<dbReference type="RefSeq" id="WP_184035834.1">
    <property type="nucleotide sequence ID" value="NZ_BAABAR010000003.1"/>
</dbReference>
<sequence>MTTPLWDGGVTGFTASQNDYAAATIATALAADVPVLDVRAAWRSFAVANGLGWYSDTVHPTFLGYATKASLVSEAVRRVLNLWAR</sequence>
<evidence type="ECO:0000313" key="2">
    <source>
        <dbReference type="Proteomes" id="UP000560131"/>
    </source>
</evidence>